<dbReference type="PROSITE" id="PS51387">
    <property type="entry name" value="FAD_PCMH"/>
    <property type="match status" value="1"/>
</dbReference>
<comment type="cofactor">
    <cofactor evidence="1">
        <name>FAD</name>
        <dbReference type="ChEBI" id="CHEBI:57692"/>
    </cofactor>
</comment>
<keyword evidence="3" id="KW-0285">Flavoprotein</keyword>
<evidence type="ECO:0000313" key="7">
    <source>
        <dbReference type="EMBL" id="KAK6352004.1"/>
    </source>
</evidence>
<dbReference type="AlphaFoldDB" id="A0AAN8MYV3"/>
<evidence type="ECO:0000313" key="8">
    <source>
        <dbReference type="Proteomes" id="UP001313282"/>
    </source>
</evidence>
<protein>
    <recommendedName>
        <fullName evidence="6">FAD-binding PCMH-type domain-containing protein</fullName>
    </recommendedName>
</protein>
<proteinExistence type="inferred from homology"/>
<accession>A0AAN8MYV3</accession>
<organism evidence="7 8">
    <name type="scientific">Orbilia javanica</name>
    <dbReference type="NCBI Taxonomy" id="47235"/>
    <lineage>
        <taxon>Eukaryota</taxon>
        <taxon>Fungi</taxon>
        <taxon>Dikarya</taxon>
        <taxon>Ascomycota</taxon>
        <taxon>Pezizomycotina</taxon>
        <taxon>Orbiliomycetes</taxon>
        <taxon>Orbiliales</taxon>
        <taxon>Orbiliaceae</taxon>
        <taxon>Orbilia</taxon>
    </lineage>
</organism>
<dbReference type="GO" id="GO:0016491">
    <property type="term" value="F:oxidoreductase activity"/>
    <property type="evidence" value="ECO:0007669"/>
    <property type="project" value="UniProtKB-KW"/>
</dbReference>
<name>A0AAN8MYV3_9PEZI</name>
<evidence type="ECO:0000256" key="4">
    <source>
        <dbReference type="ARBA" id="ARBA00022827"/>
    </source>
</evidence>
<keyword evidence="5" id="KW-0560">Oxidoreductase</keyword>
<comment type="similarity">
    <text evidence="2">Belongs to the oxygen-dependent FAD-linked oxidoreductase family.</text>
</comment>
<feature type="domain" description="FAD-binding PCMH-type" evidence="6">
    <location>
        <begin position="35"/>
        <end position="206"/>
    </location>
</feature>
<gene>
    <name evidence="7" type="ORF">TWF718_005153</name>
</gene>
<dbReference type="EMBL" id="JAVHNR010000002">
    <property type="protein sequence ID" value="KAK6352004.1"/>
    <property type="molecule type" value="Genomic_DNA"/>
</dbReference>
<keyword evidence="4" id="KW-0274">FAD</keyword>
<sequence>MDALQEHATELAPRLSSQAKVVGKEGTVKRYDESTAPDPTFTVFPHTEEDVVETVRYCREKDLKCFAQSGGHNWRVKNHNSIDVVICMRGLNHVSIDESEQTVTFGGGIIVKELIDAVTEKKFEVTTGLCNTVGVVGAVLYGGMGRYVGKYGLGIDNLVYVNLVDSYGNIHRNVNGNTHPDLWWAIRGAGASFGIVTKATMKIYPQSKNGLSWTCTLIFTNPSRETIEKAFRAIDATHFGETMCILFSFAFIPPMGYPSLVVALWFYGPASQAERAWELVLDPSLQPNFKQAAILPADRLNDGNDAGCVTGFRRPGAAMGIERLDIAAFYEIWDLWLEFGQNEGTETSVVLVERFSKKKSLEVSDEETAFSHLHRGIVYEVSIAPGYRDKRLDGKAQDFTNRARDILIEKCSDPGKIRSYPAGAGFHEPIESIFGGEERVQKLLAIKQKWDPENYWGALFDLL</sequence>
<dbReference type="InterPro" id="IPR016166">
    <property type="entry name" value="FAD-bd_PCMH"/>
</dbReference>
<reference evidence="7 8" key="1">
    <citation type="submission" date="2019-10" db="EMBL/GenBank/DDBJ databases">
        <authorList>
            <person name="Palmer J.M."/>
        </authorList>
    </citation>
    <scope>NUCLEOTIDE SEQUENCE [LARGE SCALE GENOMIC DNA]</scope>
    <source>
        <strain evidence="7 8">TWF718</strain>
    </source>
</reference>
<dbReference type="PANTHER" id="PTHR42973">
    <property type="entry name" value="BINDING OXIDOREDUCTASE, PUTATIVE (AFU_ORTHOLOGUE AFUA_1G17690)-RELATED"/>
    <property type="match status" value="1"/>
</dbReference>
<dbReference type="Proteomes" id="UP001313282">
    <property type="component" value="Unassembled WGS sequence"/>
</dbReference>
<evidence type="ECO:0000259" key="6">
    <source>
        <dbReference type="PROSITE" id="PS51387"/>
    </source>
</evidence>
<dbReference type="InterPro" id="IPR006094">
    <property type="entry name" value="Oxid_FAD_bind_N"/>
</dbReference>
<evidence type="ECO:0000256" key="5">
    <source>
        <dbReference type="ARBA" id="ARBA00023002"/>
    </source>
</evidence>
<keyword evidence="8" id="KW-1185">Reference proteome</keyword>
<evidence type="ECO:0000256" key="1">
    <source>
        <dbReference type="ARBA" id="ARBA00001974"/>
    </source>
</evidence>
<dbReference type="InterPro" id="IPR016169">
    <property type="entry name" value="FAD-bd_PCMH_sub2"/>
</dbReference>
<evidence type="ECO:0000256" key="3">
    <source>
        <dbReference type="ARBA" id="ARBA00022630"/>
    </source>
</evidence>
<dbReference type="PANTHER" id="PTHR42973:SF39">
    <property type="entry name" value="FAD-BINDING PCMH-TYPE DOMAIN-CONTAINING PROTEIN"/>
    <property type="match status" value="1"/>
</dbReference>
<dbReference type="GO" id="GO:0071949">
    <property type="term" value="F:FAD binding"/>
    <property type="evidence" value="ECO:0007669"/>
    <property type="project" value="InterPro"/>
</dbReference>
<dbReference type="InterPro" id="IPR050416">
    <property type="entry name" value="FAD-linked_Oxidoreductase"/>
</dbReference>
<dbReference type="InterPro" id="IPR036318">
    <property type="entry name" value="FAD-bd_PCMH-like_sf"/>
</dbReference>
<dbReference type="SUPFAM" id="SSF56176">
    <property type="entry name" value="FAD-binding/transporter-associated domain-like"/>
    <property type="match status" value="1"/>
</dbReference>
<comment type="caution">
    <text evidence="7">The sequence shown here is derived from an EMBL/GenBank/DDBJ whole genome shotgun (WGS) entry which is preliminary data.</text>
</comment>
<evidence type="ECO:0000256" key="2">
    <source>
        <dbReference type="ARBA" id="ARBA00005466"/>
    </source>
</evidence>
<dbReference type="Pfam" id="PF01565">
    <property type="entry name" value="FAD_binding_4"/>
    <property type="match status" value="1"/>
</dbReference>
<dbReference type="Gene3D" id="3.30.465.10">
    <property type="match status" value="1"/>
</dbReference>
<dbReference type="Gene3D" id="3.40.462.20">
    <property type="match status" value="1"/>
</dbReference>